<evidence type="ECO:0000313" key="2">
    <source>
        <dbReference type="Proteomes" id="UP001139179"/>
    </source>
</evidence>
<protein>
    <submittedName>
        <fullName evidence="1">DUF1499 domain-containing protein</fullName>
    </submittedName>
</protein>
<dbReference type="RefSeq" id="WP_251224678.1">
    <property type="nucleotide sequence ID" value="NZ_JAMBOL010000026.1"/>
</dbReference>
<sequence>MALKDTFGQLFSKRTETAERHPLNELKTRYYKTTKDKALEAAEKVIQEQQWTVKRVEAERGEIVATSANGKTLFIVTVITVKPFRTAVDVSCSIDTVLPSDFGQSRKAIMAFYKALDQNLPYIGSGLGDELS</sequence>
<proteinExistence type="predicted"/>
<name>A0A9X2DS83_9BACI</name>
<dbReference type="AlphaFoldDB" id="A0A9X2DS83"/>
<comment type="caution">
    <text evidence="1">The sequence shown here is derived from an EMBL/GenBank/DDBJ whole genome shotgun (WGS) entry which is preliminary data.</text>
</comment>
<reference evidence="1" key="1">
    <citation type="submission" date="2022-05" db="EMBL/GenBank/DDBJ databases">
        <title>Comparative Genomics of Spacecraft Associated Microbes.</title>
        <authorList>
            <person name="Tran M.T."/>
            <person name="Wright A."/>
            <person name="Seuylemezian A."/>
            <person name="Eisen J."/>
            <person name="Coil D."/>
        </authorList>
    </citation>
    <scope>NUCLEOTIDE SEQUENCE</scope>
    <source>
        <strain evidence="1">214.1.1</strain>
    </source>
</reference>
<keyword evidence="2" id="KW-1185">Reference proteome</keyword>
<dbReference type="EMBL" id="JAMBOL010000026">
    <property type="protein sequence ID" value="MCM3715994.1"/>
    <property type="molecule type" value="Genomic_DNA"/>
</dbReference>
<organism evidence="1 2">
    <name type="scientific">Halalkalibacter oceani</name>
    <dbReference type="NCBI Taxonomy" id="1653776"/>
    <lineage>
        <taxon>Bacteria</taxon>
        <taxon>Bacillati</taxon>
        <taxon>Bacillota</taxon>
        <taxon>Bacilli</taxon>
        <taxon>Bacillales</taxon>
        <taxon>Bacillaceae</taxon>
        <taxon>Halalkalibacter</taxon>
    </lineage>
</organism>
<accession>A0A9X2DS83</accession>
<evidence type="ECO:0000313" key="1">
    <source>
        <dbReference type="EMBL" id="MCM3715994.1"/>
    </source>
</evidence>
<dbReference type="Proteomes" id="UP001139179">
    <property type="component" value="Unassembled WGS sequence"/>
</dbReference>
<gene>
    <name evidence="1" type="ORF">M3202_18240</name>
</gene>